<dbReference type="Gene3D" id="1.10.10.10">
    <property type="entry name" value="Winged helix-like DNA-binding domain superfamily/Winged helix DNA-binding domain"/>
    <property type="match status" value="1"/>
</dbReference>
<evidence type="ECO:0000259" key="4">
    <source>
        <dbReference type="PROSITE" id="PS51118"/>
    </source>
</evidence>
<reference evidence="5 6" key="1">
    <citation type="journal article" date="2005" name="Nucleic Acids Res.">
        <title>Genomic blueprint of Hahella chejuensis, a marine microbe producing an algicidal agent.</title>
        <authorList>
            <person name="Jeong H."/>
            <person name="Yim J.H."/>
            <person name="Lee C."/>
            <person name="Choi S.-H."/>
            <person name="Park Y.K."/>
            <person name="Yoon S.H."/>
            <person name="Hur C.-G."/>
            <person name="Kang H.-Y."/>
            <person name="Kim D."/>
            <person name="Lee H.H."/>
            <person name="Park K.H."/>
            <person name="Park S.-H."/>
            <person name="Park H.-S."/>
            <person name="Lee H.K."/>
            <person name="Oh T.K."/>
            <person name="Kim J.F."/>
        </authorList>
    </citation>
    <scope>NUCLEOTIDE SEQUENCE [LARGE SCALE GENOMIC DNA]</scope>
    <source>
        <strain evidence="5 6">KCTC 2396</strain>
    </source>
</reference>
<keyword evidence="6" id="KW-1185">Reference proteome</keyword>
<dbReference type="HOGENOM" id="CLU_111585_0_0_6"/>
<dbReference type="InterPro" id="IPR036390">
    <property type="entry name" value="WH_DNA-bd_sf"/>
</dbReference>
<dbReference type="eggNOG" id="COG1733">
    <property type="taxonomic scope" value="Bacteria"/>
</dbReference>
<dbReference type="AlphaFoldDB" id="Q2SNN3"/>
<accession>Q2SNN3</accession>
<name>Q2SNN3_HAHCH</name>
<feature type="domain" description="HTH hxlR-type" evidence="4">
    <location>
        <begin position="11"/>
        <end position="108"/>
    </location>
</feature>
<evidence type="ECO:0000256" key="3">
    <source>
        <dbReference type="ARBA" id="ARBA00023163"/>
    </source>
</evidence>
<evidence type="ECO:0000256" key="1">
    <source>
        <dbReference type="ARBA" id="ARBA00023015"/>
    </source>
</evidence>
<dbReference type="PANTHER" id="PTHR33204">
    <property type="entry name" value="TRANSCRIPTIONAL REGULATOR, MARR FAMILY"/>
    <property type="match status" value="1"/>
</dbReference>
<organism evidence="5 6">
    <name type="scientific">Hahella chejuensis (strain KCTC 2396)</name>
    <dbReference type="NCBI Taxonomy" id="349521"/>
    <lineage>
        <taxon>Bacteria</taxon>
        <taxon>Pseudomonadati</taxon>
        <taxon>Pseudomonadota</taxon>
        <taxon>Gammaproteobacteria</taxon>
        <taxon>Oceanospirillales</taxon>
        <taxon>Hahellaceae</taxon>
        <taxon>Hahella</taxon>
    </lineage>
</organism>
<dbReference type="PROSITE" id="PS51118">
    <property type="entry name" value="HTH_HXLR"/>
    <property type="match status" value="1"/>
</dbReference>
<dbReference type="KEGG" id="hch:HCH_00848"/>
<dbReference type="EMBL" id="CP000155">
    <property type="protein sequence ID" value="ABC27741.1"/>
    <property type="molecule type" value="Genomic_DNA"/>
</dbReference>
<dbReference type="STRING" id="349521.HCH_00848"/>
<dbReference type="OrthoDB" id="9807069at2"/>
<gene>
    <name evidence="5" type="ordered locus">HCH_00848</name>
</gene>
<evidence type="ECO:0000256" key="2">
    <source>
        <dbReference type="ARBA" id="ARBA00023125"/>
    </source>
</evidence>
<keyword evidence="1" id="KW-0805">Transcription regulation</keyword>
<dbReference type="PANTHER" id="PTHR33204:SF36">
    <property type="entry name" value="TRANSCRIPTIONAL REGULATORY PROTEIN"/>
    <property type="match status" value="1"/>
</dbReference>
<proteinExistence type="predicted"/>
<sequence length="158" mass="17792">MRWNEIQDIPCSIARTLSVIGDRWTLLVIREAFLGVRRFEQFQKRLQITRHRLSDRLNKLVESGVLRKALYQGSPARYEYRLTRKGMDLYPVILAMAGWGDKYMAGDAGPPVEYVHLGCGKKMTATLTCSECGEPVDAKSVKPMLGSGLRALTKSADE</sequence>
<dbReference type="Proteomes" id="UP000000238">
    <property type="component" value="Chromosome"/>
</dbReference>
<evidence type="ECO:0000313" key="6">
    <source>
        <dbReference type="Proteomes" id="UP000000238"/>
    </source>
</evidence>
<protein>
    <submittedName>
        <fullName evidence="5">Predicted transcriptional regulator</fullName>
    </submittedName>
</protein>
<dbReference type="SUPFAM" id="SSF46785">
    <property type="entry name" value="Winged helix' DNA-binding domain"/>
    <property type="match status" value="1"/>
</dbReference>
<dbReference type="InterPro" id="IPR036388">
    <property type="entry name" value="WH-like_DNA-bd_sf"/>
</dbReference>
<keyword evidence="3" id="KW-0804">Transcription</keyword>
<dbReference type="GO" id="GO:0003677">
    <property type="term" value="F:DNA binding"/>
    <property type="evidence" value="ECO:0007669"/>
    <property type="project" value="UniProtKB-KW"/>
</dbReference>
<keyword evidence="2" id="KW-0238">DNA-binding</keyword>
<evidence type="ECO:0000313" key="5">
    <source>
        <dbReference type="EMBL" id="ABC27741.1"/>
    </source>
</evidence>
<dbReference type="RefSeq" id="WP_011394816.1">
    <property type="nucleotide sequence ID" value="NC_007645.1"/>
</dbReference>
<dbReference type="Pfam" id="PF01638">
    <property type="entry name" value="HxlR"/>
    <property type="match status" value="1"/>
</dbReference>
<dbReference type="InterPro" id="IPR002577">
    <property type="entry name" value="HTH_HxlR"/>
</dbReference>